<feature type="region of interest" description="Disordered" evidence="1">
    <location>
        <begin position="67"/>
        <end position="92"/>
    </location>
</feature>
<feature type="region of interest" description="Disordered" evidence="1">
    <location>
        <begin position="1"/>
        <end position="46"/>
    </location>
</feature>
<dbReference type="NCBIfam" id="TIGR04236">
    <property type="entry name" value="seadorna_VP2"/>
    <property type="match status" value="1"/>
</dbReference>
<comment type="caution">
    <text evidence="2">The sequence shown here is derived from an EMBL/GenBank/DDBJ whole genome shotgun (WGS) entry which is preliminary data.</text>
</comment>
<evidence type="ECO:0000313" key="2">
    <source>
        <dbReference type="EMBL" id="GBH21967.1"/>
    </source>
</evidence>
<name>A0A2V0RA45_9ZZZZ</name>
<protein>
    <submittedName>
        <fullName evidence="2">VP2</fullName>
    </submittedName>
</protein>
<dbReference type="AlphaFoldDB" id="A0A2V0RA45"/>
<reference evidence="2" key="1">
    <citation type="submission" date="2017-04" db="EMBL/GenBank/DDBJ databases">
        <title>Unveiling RNA virosphere associated with marine microorganisms.</title>
        <authorList>
            <person name="Urayama S."/>
            <person name="Takaki Y."/>
            <person name="Nishi S."/>
            <person name="Yoshida Y."/>
            <person name="Deguchi S."/>
            <person name="Takai K."/>
            <person name="Nunoura T."/>
        </authorList>
    </citation>
    <scope>NUCLEOTIDE SEQUENCE</scope>
</reference>
<feature type="compositionally biased region" description="Basic residues" evidence="1">
    <location>
        <begin position="1"/>
        <end position="11"/>
    </location>
</feature>
<proteinExistence type="predicted"/>
<sequence length="972" mass="108380">MPSRRTKRKSIAHKESQEAVESKDGAGKVAEVPGGGSGAKAKPVGDGKSINIAAAAHSVRFPAKEVDVEMEKEPVPKVPPIEQGARGPTAEGFRTGIATRRGLDNMANTKADDDAQPNTSNLQIMIDSTYKERIQQLSHNRALLEKDEIGPEVLIKANYVSSTLEELETLSDAVIEASVSEPTTVTFDKHITYNKLSLPAPNLDFLVSEDHASIIVKETLPHITVDMNVDLAMQIRAVATQLVDQTLLTPCVWAPAIESEIPFETSDVLVANEGVSIESIIRVERSRRRATGDGGSLMGEEFIRYKTTPHILSHQDGSSTTIRIDGLIRNDMHNRITEQWMPGVKNLAEVQALLLSKVPAGYRFPTLTSQERKWYYTYHDDHPVSIGAIFDALPSECSEYYRNVYLQALSGLRMVVNNVQPMARMFSTTAGISMTSTTSGSMLTTALTEKQDVLGVLQTLMMCSVFNNYRITFPEPRTTTVVEAVAACLVLLTFSTNSIDDQTHRILIGHIHSFIVGSVNRRLPMRQMVNDLENRRWPIIHPRPPFEFVAEGISPMLDDNNEAVINAVFNLDPSNARCDVEELVHMVYNVRSADFAESAKFKIALAQYLTLYCYAMADTSLSMHRWAIDFRLSVPTELREKFRSELDPVMISPKKMLSFTSQLSELVYDDTSTLDLTEFANARNHEFLELDKDIQQTLCVIQATELVTSNVRTSTTKKLMAVDRFISTYMPKLSNAMKNILTLASHSTDIKSGYKALVRALAGMSGPNLELELRKNPMNRIHQEIVANVLDNLEAYGVTEHVLICRQGKANRLPAGLFATDINHLLYKSPFLSRIPEDIDGTPLHRLRYSDCLIHGFTTLAKEGAFILDARCNFEYDIMTEHSAVTSHDHNIEAQSSGFKLMRLKWSIGMSSINPDENRDNISMMNSNLFAYVLKPQNLTPWDDILALEATTRHMPSEVVPYGKPLTATLIT</sequence>
<dbReference type="InterPro" id="IPR026384">
    <property type="entry name" value="Seadorna_VP2"/>
</dbReference>
<organism evidence="2">
    <name type="scientific">viral metagenome</name>
    <dbReference type="NCBI Taxonomy" id="1070528"/>
    <lineage>
        <taxon>unclassified sequences</taxon>
        <taxon>metagenomes</taxon>
        <taxon>organismal metagenomes</taxon>
    </lineage>
</organism>
<feature type="compositionally biased region" description="Basic and acidic residues" evidence="1">
    <location>
        <begin position="12"/>
        <end position="26"/>
    </location>
</feature>
<accession>A0A2V0RA45</accession>
<dbReference type="EMBL" id="BDQA01000494">
    <property type="protein sequence ID" value="GBH21967.1"/>
    <property type="molecule type" value="Genomic_RNA"/>
</dbReference>
<evidence type="ECO:0000256" key="1">
    <source>
        <dbReference type="SAM" id="MobiDB-lite"/>
    </source>
</evidence>
<dbReference type="Pfam" id="PF25643">
    <property type="entry name" value="Seadorna_VP2"/>
    <property type="match status" value="1"/>
</dbReference>